<sequence length="146" mass="17433">MVDSCAVSEAEKMYEEMFAYRYTSEDPDYQETISQPIPPCPCVTGYYIRSRQNNYDNRNQFGRGRGNWRGRGNGHHSNYNQGQRWRDEGQAYRCDNEERGHWGQNRGRRDDGQGHRHYNEGHRGRSDSPGYERQERHYQGHRHNPY</sequence>
<reference evidence="2" key="1">
    <citation type="journal article" date="2019" name="bioRxiv">
        <title>The Genome of the Zebra Mussel, Dreissena polymorpha: A Resource for Invasive Species Research.</title>
        <authorList>
            <person name="McCartney M.A."/>
            <person name="Auch B."/>
            <person name="Kono T."/>
            <person name="Mallez S."/>
            <person name="Zhang Y."/>
            <person name="Obille A."/>
            <person name="Becker A."/>
            <person name="Abrahante J.E."/>
            <person name="Garbe J."/>
            <person name="Badalamenti J.P."/>
            <person name="Herman A."/>
            <person name="Mangelson H."/>
            <person name="Liachko I."/>
            <person name="Sullivan S."/>
            <person name="Sone E.D."/>
            <person name="Koren S."/>
            <person name="Silverstein K.A.T."/>
            <person name="Beckman K.B."/>
            <person name="Gohl D.M."/>
        </authorList>
    </citation>
    <scope>NUCLEOTIDE SEQUENCE</scope>
    <source>
        <strain evidence="2">Duluth1</strain>
        <tissue evidence="2">Whole animal</tissue>
    </source>
</reference>
<evidence type="ECO:0000313" key="3">
    <source>
        <dbReference type="Proteomes" id="UP000828390"/>
    </source>
</evidence>
<comment type="caution">
    <text evidence="2">The sequence shown here is derived from an EMBL/GenBank/DDBJ whole genome shotgun (WGS) entry which is preliminary data.</text>
</comment>
<proteinExistence type="predicted"/>
<feature type="compositionally biased region" description="Basic and acidic residues" evidence="1">
    <location>
        <begin position="84"/>
        <end position="138"/>
    </location>
</feature>
<organism evidence="2 3">
    <name type="scientific">Dreissena polymorpha</name>
    <name type="common">Zebra mussel</name>
    <name type="synonym">Mytilus polymorpha</name>
    <dbReference type="NCBI Taxonomy" id="45954"/>
    <lineage>
        <taxon>Eukaryota</taxon>
        <taxon>Metazoa</taxon>
        <taxon>Spiralia</taxon>
        <taxon>Lophotrochozoa</taxon>
        <taxon>Mollusca</taxon>
        <taxon>Bivalvia</taxon>
        <taxon>Autobranchia</taxon>
        <taxon>Heteroconchia</taxon>
        <taxon>Euheterodonta</taxon>
        <taxon>Imparidentia</taxon>
        <taxon>Neoheterodontei</taxon>
        <taxon>Myida</taxon>
        <taxon>Dreissenoidea</taxon>
        <taxon>Dreissenidae</taxon>
        <taxon>Dreissena</taxon>
    </lineage>
</organism>
<feature type="region of interest" description="Disordered" evidence="1">
    <location>
        <begin position="54"/>
        <end position="146"/>
    </location>
</feature>
<dbReference type="Proteomes" id="UP000828390">
    <property type="component" value="Unassembled WGS sequence"/>
</dbReference>
<dbReference type="GO" id="GO:0106005">
    <property type="term" value="P:RNA 5'-cap (guanine-N7)-methylation"/>
    <property type="evidence" value="ECO:0007669"/>
    <property type="project" value="InterPro"/>
</dbReference>
<reference evidence="2" key="2">
    <citation type="submission" date="2020-11" db="EMBL/GenBank/DDBJ databases">
        <authorList>
            <person name="McCartney M.A."/>
            <person name="Auch B."/>
            <person name="Kono T."/>
            <person name="Mallez S."/>
            <person name="Becker A."/>
            <person name="Gohl D.M."/>
            <person name="Silverstein K.A.T."/>
            <person name="Koren S."/>
            <person name="Bechman K.B."/>
            <person name="Herman A."/>
            <person name="Abrahante J.E."/>
            <person name="Garbe J."/>
        </authorList>
    </citation>
    <scope>NUCLEOTIDE SEQUENCE</scope>
    <source>
        <strain evidence="2">Duluth1</strain>
        <tissue evidence="2">Whole animal</tissue>
    </source>
</reference>
<dbReference type="GO" id="GO:0031533">
    <property type="term" value="C:mRNA capping enzyme complex"/>
    <property type="evidence" value="ECO:0007669"/>
    <property type="project" value="InterPro"/>
</dbReference>
<gene>
    <name evidence="2" type="ORF">DPMN_015422</name>
</gene>
<dbReference type="AlphaFoldDB" id="A0A9D4S5J5"/>
<dbReference type="GO" id="GO:0003723">
    <property type="term" value="F:RNA binding"/>
    <property type="evidence" value="ECO:0007669"/>
    <property type="project" value="InterPro"/>
</dbReference>
<dbReference type="InterPro" id="IPR028271">
    <property type="entry name" value="RAMAC"/>
</dbReference>
<keyword evidence="3" id="KW-1185">Reference proteome</keyword>
<name>A0A9D4S5J5_DREPO</name>
<evidence type="ECO:0000313" key="2">
    <source>
        <dbReference type="EMBL" id="KAH3891328.1"/>
    </source>
</evidence>
<dbReference type="OrthoDB" id="5875297at2759"/>
<accession>A0A9D4S5J5</accession>
<evidence type="ECO:0000256" key="1">
    <source>
        <dbReference type="SAM" id="MobiDB-lite"/>
    </source>
</evidence>
<dbReference type="EMBL" id="JAIWYP010000001">
    <property type="protein sequence ID" value="KAH3891328.1"/>
    <property type="molecule type" value="Genomic_DNA"/>
</dbReference>
<protein>
    <submittedName>
        <fullName evidence="2">Uncharacterized protein</fullName>
    </submittedName>
</protein>
<dbReference type="Pfam" id="PF15320">
    <property type="entry name" value="RAM"/>
    <property type="match status" value="1"/>
</dbReference>